<evidence type="ECO:0000313" key="7">
    <source>
        <dbReference type="Proteomes" id="UP000054007"/>
    </source>
</evidence>
<dbReference type="PROSITE" id="PS50102">
    <property type="entry name" value="RRM"/>
    <property type="match status" value="2"/>
</dbReference>
<evidence type="ECO:0000256" key="4">
    <source>
        <dbReference type="SAM" id="MobiDB-lite"/>
    </source>
</evidence>
<feature type="region of interest" description="Disordered" evidence="4">
    <location>
        <begin position="771"/>
        <end position="802"/>
    </location>
</feature>
<evidence type="ECO:0000256" key="1">
    <source>
        <dbReference type="ARBA" id="ARBA00022737"/>
    </source>
</evidence>
<keyword evidence="2 3" id="KW-0694">RNA-binding</keyword>
<evidence type="ECO:0000259" key="5">
    <source>
        <dbReference type="PROSITE" id="PS50102"/>
    </source>
</evidence>
<dbReference type="InterPro" id="IPR012677">
    <property type="entry name" value="Nucleotide-bd_a/b_plait_sf"/>
</dbReference>
<dbReference type="InterPro" id="IPR050825">
    <property type="entry name" value="RBM42_RBP45_47-like"/>
</dbReference>
<protein>
    <recommendedName>
        <fullName evidence="5">RRM domain-containing protein</fullName>
    </recommendedName>
</protein>
<dbReference type="STRING" id="1314674.A0A0D7BL19"/>
<dbReference type="Gene3D" id="3.30.70.330">
    <property type="match status" value="3"/>
</dbReference>
<sequence length="802" mass="86213">MGGPADWENGWEGAGQNGPNRSNTASSILNHHHTSPPPPSSNSLYALGDTRNPAAANNPERSTQSPVSAVGGVPSPAQQASTTPARTVLWWGDLEPWMDEEYAKQVCKLMGWEPIGIKVPQPPPDPATGQALNNPGYCFLTFSTPANAAAVLAQIANNPAGAPMTMPNSAKPFNLNWASAVPASSMPLSPSAQYTGVTSGQNPQFPKEFSIFVGDLAPETSNSDLVAVFRNPVLGLRSDREPKFIRPFLSCKSAKIMLDPVTGISRGYGFVRFTDEGDQQRALVEMHGLYCLSRPMRISPATAKFKPTTVMAGPDLSQLQYPPAPTPHQMMAMHHPAMQHPAMMQMSHPSHASLHSMSSGSASSFDASSSGTGLSSNTSVSNNSLNSAAFNSVDDMINLPHHVLAQIAKQYATGEREPPKPPQATSSITSQFADRPPSQPQPGQPGQRYFSEESWKHHNQAQAILSNLIGPNGEQLTSSDPYNTTVFVGGLSPLISEDTLRTFFAPFGDIHYVKVPVGKHCGFVQFVRKTDAERAIEKMQGFPIGGSRIRLSWGRSQYKAAQAAAQAAQAAALQSHLASAFPLLTPEQLQAIQLMKLNQMNGGQSPPPLPPPPPPQQQQQQQQQQSQQPQQVQLPHVSDKEAFLSGHHQGASRELLDFGDLAAPNQAFSPFSPEAAAYGRRDSVSNGLPHPSKSYAPGFYEDIRADSAASILKSALDARPNSANRYYLSGSPPVGNVNRGHMSRPSSGHPMDMQQEFDAMHDLNGTLASLDLDRERPWKSPAESSDSGASVQFQMTMNPTSP</sequence>
<dbReference type="AlphaFoldDB" id="A0A0D7BL19"/>
<dbReference type="OrthoDB" id="446113at2759"/>
<feature type="region of interest" description="Disordered" evidence="4">
    <location>
        <begin position="1"/>
        <end position="84"/>
    </location>
</feature>
<dbReference type="GO" id="GO:0003729">
    <property type="term" value="F:mRNA binding"/>
    <property type="evidence" value="ECO:0007669"/>
    <property type="project" value="InterPro"/>
</dbReference>
<feature type="compositionally biased region" description="Polar residues" evidence="4">
    <location>
        <begin position="423"/>
        <end position="432"/>
    </location>
</feature>
<keyword evidence="7" id="KW-1185">Reference proteome</keyword>
<feature type="compositionally biased region" description="Pro residues" evidence="4">
    <location>
        <begin position="605"/>
        <end position="616"/>
    </location>
</feature>
<feature type="compositionally biased region" description="Low complexity" evidence="4">
    <location>
        <begin position="617"/>
        <end position="635"/>
    </location>
</feature>
<dbReference type="CDD" id="cd12346">
    <property type="entry name" value="RRM3_NGR1_NAM8_like"/>
    <property type="match status" value="1"/>
</dbReference>
<dbReference type="SMART" id="SM00360">
    <property type="entry name" value="RRM"/>
    <property type="match status" value="2"/>
</dbReference>
<dbReference type="EMBL" id="KN880470">
    <property type="protein sequence ID" value="KIY70296.1"/>
    <property type="molecule type" value="Genomic_DNA"/>
</dbReference>
<proteinExistence type="predicted"/>
<gene>
    <name evidence="6" type="ORF">CYLTODRAFT_430024</name>
</gene>
<evidence type="ECO:0000313" key="6">
    <source>
        <dbReference type="EMBL" id="KIY70296.1"/>
    </source>
</evidence>
<feature type="domain" description="RRM" evidence="5">
    <location>
        <begin position="209"/>
        <end position="303"/>
    </location>
</feature>
<feature type="region of interest" description="Disordered" evidence="4">
    <location>
        <begin position="346"/>
        <end position="380"/>
    </location>
</feature>
<accession>A0A0D7BL19</accession>
<name>A0A0D7BL19_9AGAR</name>
<feature type="compositionally biased region" description="Polar residues" evidence="4">
    <location>
        <begin position="17"/>
        <end position="29"/>
    </location>
</feature>
<feature type="compositionally biased region" description="Polar residues" evidence="4">
    <location>
        <begin position="782"/>
        <end position="802"/>
    </location>
</feature>
<dbReference type="InterPro" id="IPR000504">
    <property type="entry name" value="RRM_dom"/>
</dbReference>
<reference evidence="6 7" key="1">
    <citation type="journal article" date="2015" name="Fungal Genet. Biol.">
        <title>Evolution of novel wood decay mechanisms in Agaricales revealed by the genome sequences of Fistulina hepatica and Cylindrobasidium torrendii.</title>
        <authorList>
            <person name="Floudas D."/>
            <person name="Held B.W."/>
            <person name="Riley R."/>
            <person name="Nagy L.G."/>
            <person name="Koehler G."/>
            <person name="Ransdell A.S."/>
            <person name="Younus H."/>
            <person name="Chow J."/>
            <person name="Chiniquy J."/>
            <person name="Lipzen A."/>
            <person name="Tritt A."/>
            <person name="Sun H."/>
            <person name="Haridas S."/>
            <person name="LaButti K."/>
            <person name="Ohm R.A."/>
            <person name="Kues U."/>
            <person name="Blanchette R.A."/>
            <person name="Grigoriev I.V."/>
            <person name="Minto R.E."/>
            <person name="Hibbett D.S."/>
        </authorList>
    </citation>
    <scope>NUCLEOTIDE SEQUENCE [LARGE SCALE GENOMIC DNA]</scope>
    <source>
        <strain evidence="6 7">FP15055 ss-10</strain>
    </source>
</reference>
<evidence type="ECO:0000256" key="3">
    <source>
        <dbReference type="PROSITE-ProRule" id="PRU00176"/>
    </source>
</evidence>
<dbReference type="PANTHER" id="PTHR47640:SF10">
    <property type="entry name" value="TRNA SELENOCYSTEINE 1-ASSOCIATED PROTEIN 1-RELATED"/>
    <property type="match status" value="1"/>
</dbReference>
<feature type="region of interest" description="Disordered" evidence="4">
    <location>
        <begin position="730"/>
        <end position="750"/>
    </location>
</feature>
<dbReference type="PANTHER" id="PTHR47640">
    <property type="entry name" value="TRNA SELENOCYSTEINE 1-ASSOCIATED PROTEIN 1-RELATED-RELATED"/>
    <property type="match status" value="1"/>
</dbReference>
<dbReference type="InterPro" id="IPR035979">
    <property type="entry name" value="RBD_domain_sf"/>
</dbReference>
<keyword evidence="1" id="KW-0677">Repeat</keyword>
<evidence type="ECO:0000256" key="2">
    <source>
        <dbReference type="ARBA" id="ARBA00022884"/>
    </source>
</evidence>
<feature type="region of interest" description="Disordered" evidence="4">
    <location>
        <begin position="599"/>
        <end position="635"/>
    </location>
</feature>
<dbReference type="GO" id="GO:0005829">
    <property type="term" value="C:cytosol"/>
    <property type="evidence" value="ECO:0007669"/>
    <property type="project" value="TreeGrafter"/>
</dbReference>
<feature type="domain" description="RRM" evidence="5">
    <location>
        <begin position="484"/>
        <end position="556"/>
    </location>
</feature>
<dbReference type="SUPFAM" id="SSF54928">
    <property type="entry name" value="RNA-binding domain, RBD"/>
    <property type="match status" value="1"/>
</dbReference>
<dbReference type="Pfam" id="PF00076">
    <property type="entry name" value="RRM_1"/>
    <property type="match status" value="2"/>
</dbReference>
<dbReference type="Proteomes" id="UP000054007">
    <property type="component" value="Unassembled WGS sequence"/>
</dbReference>
<organism evidence="6 7">
    <name type="scientific">Cylindrobasidium torrendii FP15055 ss-10</name>
    <dbReference type="NCBI Taxonomy" id="1314674"/>
    <lineage>
        <taxon>Eukaryota</taxon>
        <taxon>Fungi</taxon>
        <taxon>Dikarya</taxon>
        <taxon>Basidiomycota</taxon>
        <taxon>Agaricomycotina</taxon>
        <taxon>Agaricomycetes</taxon>
        <taxon>Agaricomycetidae</taxon>
        <taxon>Agaricales</taxon>
        <taxon>Marasmiineae</taxon>
        <taxon>Physalacriaceae</taxon>
        <taxon>Cylindrobasidium</taxon>
    </lineage>
</organism>
<feature type="region of interest" description="Disordered" evidence="4">
    <location>
        <begin position="413"/>
        <end position="450"/>
    </location>
</feature>